<feature type="transmembrane region" description="Helical" evidence="1">
    <location>
        <begin position="57"/>
        <end position="77"/>
    </location>
</feature>
<feature type="transmembrane region" description="Helical" evidence="1">
    <location>
        <begin position="114"/>
        <end position="130"/>
    </location>
</feature>
<keyword evidence="3" id="KW-1185">Reference proteome</keyword>
<keyword evidence="2" id="KW-0614">Plasmid</keyword>
<dbReference type="eggNOG" id="ENOG5030TGQ">
    <property type="taxonomic scope" value="Bacteria"/>
</dbReference>
<keyword evidence="1" id="KW-1133">Transmembrane helix</keyword>
<protein>
    <submittedName>
        <fullName evidence="2">Uncharacterized protein</fullName>
    </submittedName>
</protein>
<dbReference type="RefSeq" id="WP_012643035.1">
    <property type="nucleotide sequence ID" value="NC_011961.1"/>
</dbReference>
<dbReference type="Proteomes" id="UP000000447">
    <property type="component" value="Plasmid unnamed"/>
</dbReference>
<keyword evidence="1" id="KW-0472">Membrane</keyword>
<feature type="transmembrane region" description="Helical" evidence="1">
    <location>
        <begin position="137"/>
        <end position="155"/>
    </location>
</feature>
<dbReference type="OrthoDB" id="2921382at2"/>
<dbReference type="EMBL" id="CP001276">
    <property type="protein sequence ID" value="ACM07048.1"/>
    <property type="molecule type" value="Genomic_DNA"/>
</dbReference>
<geneLocation type="plasmid" evidence="3">
    <name>Tros</name>
</geneLocation>
<evidence type="ECO:0000313" key="3">
    <source>
        <dbReference type="Proteomes" id="UP000000447"/>
    </source>
</evidence>
<evidence type="ECO:0000256" key="1">
    <source>
        <dbReference type="SAM" id="Phobius"/>
    </source>
</evidence>
<dbReference type="AlphaFoldDB" id="B9L309"/>
<dbReference type="KEGG" id="tro:trd_A0173"/>
<evidence type="ECO:0000313" key="2">
    <source>
        <dbReference type="EMBL" id="ACM07048.1"/>
    </source>
</evidence>
<feature type="transmembrane region" description="Helical" evidence="1">
    <location>
        <begin position="161"/>
        <end position="181"/>
    </location>
</feature>
<organism evidence="2 3">
    <name type="scientific">Thermomicrobium roseum (strain ATCC 27502 / DSM 5159 / P-2)</name>
    <dbReference type="NCBI Taxonomy" id="309801"/>
    <lineage>
        <taxon>Bacteria</taxon>
        <taxon>Pseudomonadati</taxon>
        <taxon>Thermomicrobiota</taxon>
        <taxon>Thermomicrobia</taxon>
        <taxon>Thermomicrobiales</taxon>
        <taxon>Thermomicrobiaceae</taxon>
        <taxon>Thermomicrobium</taxon>
    </lineage>
</organism>
<proteinExistence type="predicted"/>
<keyword evidence="1" id="KW-0812">Transmembrane</keyword>
<accession>B9L309</accession>
<feature type="transmembrane region" description="Helical" evidence="1">
    <location>
        <begin position="24"/>
        <end position="51"/>
    </location>
</feature>
<sequence length="188" mass="20175">MHQPELEEALTTIARTQQAVRRAVLRWTLAPSLAAWGLVWLIGFPASLLLAGDALTLLWIGLVALGLAVSFGTQFLTARRLRSPQGRRLGLSWAVASGYLGLWASLLFPRDPELASFVLVTAIMAGYVLYGIWITPFMAILGLFVTAVAVVGHLLGPAPYALLVGLLGGSALIAGGLRVWWSSRDDAR</sequence>
<dbReference type="HOGENOM" id="CLU_1440438_0_0_0"/>
<reference evidence="2 3" key="1">
    <citation type="journal article" date="2009" name="PLoS ONE">
        <title>Complete genome sequence of the aerobic CO-oxidizing thermophile Thermomicrobium roseum.</title>
        <authorList>
            <person name="Wu D."/>
            <person name="Raymond J."/>
            <person name="Wu M."/>
            <person name="Chatterji S."/>
            <person name="Ren Q."/>
            <person name="Graham J.E."/>
            <person name="Bryant D.A."/>
            <person name="Robb F."/>
            <person name="Colman A."/>
            <person name="Tallon L.J."/>
            <person name="Badger J.H."/>
            <person name="Madupu R."/>
            <person name="Ward N.L."/>
            <person name="Eisen J.A."/>
        </authorList>
    </citation>
    <scope>NUCLEOTIDE SEQUENCE [LARGE SCALE GENOMIC DNA]</scope>
    <source>
        <strain evidence="3">ATCC 27502 / DSM 5159 / P-2</strain>
        <plasmid evidence="2">unnamed</plasmid>
    </source>
</reference>
<feature type="transmembrane region" description="Helical" evidence="1">
    <location>
        <begin position="89"/>
        <end position="108"/>
    </location>
</feature>
<gene>
    <name evidence="2" type="ordered locus">trd_A0173</name>
</gene>
<name>B9L309_THERP</name>